<evidence type="ECO:0000256" key="7">
    <source>
        <dbReference type="ARBA" id="ARBA00030248"/>
    </source>
</evidence>
<keyword evidence="9" id="KW-0479">Metal-binding</keyword>
<feature type="binding site" evidence="9">
    <location>
        <position position="455"/>
    </location>
    <ligand>
        <name>Mg(2+)</name>
        <dbReference type="ChEBI" id="CHEBI:18420"/>
        <label>2</label>
    </ligand>
</feature>
<evidence type="ECO:0000256" key="5">
    <source>
        <dbReference type="ARBA" id="ARBA00022741"/>
    </source>
</evidence>
<dbReference type="Pfam" id="PF03431">
    <property type="entry name" value="RNA_replicase_B"/>
    <property type="match status" value="1"/>
</dbReference>
<dbReference type="EC" id="2.7.7.48" evidence="1"/>
<keyword evidence="4" id="KW-0548">Nucleotidyltransferase</keyword>
<keyword evidence="5" id="KW-0547">Nucleotide-binding</keyword>
<dbReference type="InterPro" id="IPR007096">
    <property type="entry name" value="RNA-dir_Rpol_cat_phage"/>
</dbReference>
<evidence type="ECO:0000256" key="4">
    <source>
        <dbReference type="ARBA" id="ARBA00022695"/>
    </source>
</evidence>
<dbReference type="GO" id="GO:0039694">
    <property type="term" value="P:viral RNA genome replication"/>
    <property type="evidence" value="ECO:0007669"/>
    <property type="project" value="InterPro"/>
</dbReference>
<dbReference type="Proteomes" id="UP000683181">
    <property type="component" value="Segment"/>
</dbReference>
<evidence type="ECO:0000313" key="12">
    <source>
        <dbReference type="Proteomes" id="UP000683181"/>
    </source>
</evidence>
<evidence type="ECO:0000256" key="1">
    <source>
        <dbReference type="ARBA" id="ARBA00012494"/>
    </source>
</evidence>
<dbReference type="PROSITE" id="PS50522">
    <property type="entry name" value="RDRP_PHAGE"/>
    <property type="match status" value="1"/>
</dbReference>
<feature type="binding site" evidence="9">
    <location>
        <position position="456"/>
    </location>
    <ligand>
        <name>Mg(2+)</name>
        <dbReference type="ChEBI" id="CHEBI:18420"/>
        <label>2</label>
    </ligand>
</feature>
<comment type="cofactor">
    <cofactor evidence="9">
        <name>Mg(2+)</name>
        <dbReference type="ChEBI" id="CHEBI:18420"/>
    </cofactor>
    <text evidence="9">Binds 2 Mg(2+) per subunit.</text>
</comment>
<evidence type="ECO:0000256" key="2">
    <source>
        <dbReference type="ARBA" id="ARBA00022484"/>
    </source>
</evidence>
<reference evidence="11" key="1">
    <citation type="submission" date="2020-09" db="EMBL/GenBank/DDBJ databases">
        <title>Leviviricetes taxonomy.</title>
        <authorList>
            <person name="Stockdale S.R."/>
            <person name="Callanan J."/>
            <person name="Adriaenssens E.M."/>
            <person name="Kuhn J.H."/>
            <person name="Rumnieks J."/>
            <person name="Shkoporov A."/>
            <person name="Draper L.A."/>
            <person name="Ross P."/>
            <person name="Hill C."/>
        </authorList>
    </citation>
    <scope>NUCLEOTIDE SEQUENCE</scope>
</reference>
<dbReference type="GO" id="GO:0046872">
    <property type="term" value="F:metal ion binding"/>
    <property type="evidence" value="ECO:0007669"/>
    <property type="project" value="UniProtKB-KW"/>
</dbReference>
<keyword evidence="3" id="KW-0808">Transferase</keyword>
<proteinExistence type="predicted"/>
<feature type="binding site" evidence="9">
    <location>
        <position position="354"/>
    </location>
    <ligand>
        <name>Mg(2+)</name>
        <dbReference type="ChEBI" id="CHEBI:18420"/>
        <label>2</label>
    </ligand>
</feature>
<dbReference type="RefSeq" id="YP_010770792.1">
    <property type="nucleotide sequence ID" value="NC_074391.1"/>
</dbReference>
<evidence type="ECO:0000256" key="3">
    <source>
        <dbReference type="ARBA" id="ARBA00022679"/>
    </source>
</evidence>
<gene>
    <name evidence="11" type="primary">SRR7976325_26_4</name>
</gene>
<keyword evidence="9" id="KW-0460">Magnesium</keyword>
<dbReference type="GeneID" id="80400322"/>
<organism evidence="11 12">
    <name type="scientific">ssRNA phage SRR7976325_26</name>
    <dbReference type="NCBI Taxonomy" id="2786714"/>
    <lineage>
        <taxon>Viruses</taxon>
        <taxon>Riboviria</taxon>
        <taxon>Orthornavirae</taxon>
        <taxon>Lenarviricota</taxon>
        <taxon>Leviviricetes</taxon>
        <taxon>Timlovirales</taxon>
        <taxon>Steitzviridae</taxon>
        <taxon>Bicehmovirus</taxon>
        <taxon>Bicehmovirus borborocola</taxon>
        <taxon>Kecijavirus borborocola</taxon>
    </lineage>
</organism>
<accession>A0A8S5L4Y5</accession>
<sequence length="652" mass="73242">MSKCHVEELSEVYVALFKDATSTFPALKAEFERDLNRLRVFVGDHGIPVFLEFMPAVGKHFDRCLSVGQYDLSGLPLTKRFSGRVLTPKFLGGLYLLVFHEDGRLREEPDVEAIFFIRQILFAAKKAVYPCSPDRVVDAVVDMVKTDAELPEPEQFWDATSPSELSQPHPYLGFGKSLLVKSRLELLSQETDDDAKLFLVNLDMVSRLITTTLGSYDPSEWRFKHGPGAIAERTGPTNKYCWENWSNVLDSEYPIADYGYHSYGSWAGVLGSECSVGSNLPMSRLVAVPKSYRGPRLIAAEPSEHQWCQQSLWHYFRVRTGRSWLSRFVQFQDQTLNQTLCSLGSVNGSLSTVDLSSASDRVTPHVVGQFFRSQDRLIRCLRATRTRFLSQDLTSKCEPVIALRKFSTMGSACTFPVQTLVFLGIAIASVLTKRKNAPTLENVMSLAGQVAVFGDDIVIPTDSRELFVSALEVLYFKVNKDKSYWTGKFRESCGVDAYGGVTITPAYWRAPYDGKPESLAMTIAVSNNFYKKFLLNTSERIASALPHGVPQVTMASGVNGCLTRMEPQNQSLRKRWNEGLQRSEIEVLSLIAKQDRSPTKDDSGLFQYFTEQPEPTTKWTHGVAQRPVLRQKFRWVTTDDVLAQGTRSANLV</sequence>
<evidence type="ECO:0000256" key="6">
    <source>
        <dbReference type="ARBA" id="ARBA00022953"/>
    </source>
</evidence>
<evidence type="ECO:0000313" key="11">
    <source>
        <dbReference type="EMBL" id="DAD52766.1"/>
    </source>
</evidence>
<keyword evidence="6" id="KW-0693">Viral RNA replication</keyword>
<protein>
    <recommendedName>
        <fullName evidence="1">RNA-directed RNA polymerase</fullName>
        <ecNumber evidence="1">2.7.7.48</ecNumber>
    </recommendedName>
    <alternativeName>
        <fullName evidence="7">RNA replicase beta chain</fullName>
    </alternativeName>
</protein>
<evidence type="ECO:0000256" key="8">
    <source>
        <dbReference type="ARBA" id="ARBA00048744"/>
    </source>
</evidence>
<dbReference type="KEGG" id="vg:80400322"/>
<comment type="catalytic activity">
    <reaction evidence="8">
        <text>RNA(n) + a ribonucleoside 5'-triphosphate = RNA(n+1) + diphosphate</text>
        <dbReference type="Rhea" id="RHEA:21248"/>
        <dbReference type="Rhea" id="RHEA-COMP:14527"/>
        <dbReference type="Rhea" id="RHEA-COMP:17342"/>
        <dbReference type="ChEBI" id="CHEBI:33019"/>
        <dbReference type="ChEBI" id="CHEBI:61557"/>
        <dbReference type="ChEBI" id="CHEBI:140395"/>
        <dbReference type="EC" id="2.7.7.48"/>
    </reaction>
</comment>
<evidence type="ECO:0000259" key="10">
    <source>
        <dbReference type="PROSITE" id="PS50522"/>
    </source>
</evidence>
<dbReference type="InterPro" id="IPR005093">
    <property type="entry name" value="RNArep_beta"/>
</dbReference>
<feature type="domain" description="RdRp catalytic" evidence="10">
    <location>
        <begin position="339"/>
        <end position="487"/>
    </location>
</feature>
<keyword evidence="12" id="KW-1185">Reference proteome</keyword>
<evidence type="ECO:0000256" key="9">
    <source>
        <dbReference type="PIRSR" id="PIRSR605093-1"/>
    </source>
</evidence>
<name>A0A8S5L4Y5_9VIRU</name>
<keyword evidence="2 11" id="KW-0696">RNA-directed RNA polymerase</keyword>
<dbReference type="GO" id="GO:0000166">
    <property type="term" value="F:nucleotide binding"/>
    <property type="evidence" value="ECO:0007669"/>
    <property type="project" value="UniProtKB-KW"/>
</dbReference>
<dbReference type="EMBL" id="BK014199">
    <property type="protein sequence ID" value="DAD52766.1"/>
    <property type="molecule type" value="Genomic_RNA"/>
</dbReference>
<dbReference type="GO" id="GO:0003968">
    <property type="term" value="F:RNA-directed RNA polymerase activity"/>
    <property type="evidence" value="ECO:0007669"/>
    <property type="project" value="UniProtKB-KW"/>
</dbReference>